<accession>A0ABS5ZRY6</accession>
<name>A0ABS5ZRY6_9PROT</name>
<evidence type="ECO:0000313" key="2">
    <source>
        <dbReference type="Proteomes" id="UP001197028"/>
    </source>
</evidence>
<dbReference type="Proteomes" id="UP001197028">
    <property type="component" value="Unassembled WGS sequence"/>
</dbReference>
<evidence type="ECO:0000313" key="1">
    <source>
        <dbReference type="EMBL" id="MBU2739411.1"/>
    </source>
</evidence>
<reference evidence="1 2" key="1">
    <citation type="journal article" date="2021" name="ISME J.">
        <title>Genomic evolution of the class Acidithiobacillia: deep-branching Proteobacteria living in extreme acidic conditions.</title>
        <authorList>
            <person name="Moya-Beltran A."/>
            <person name="Beard S."/>
            <person name="Rojas-Villalobos C."/>
            <person name="Issotta F."/>
            <person name="Gallardo Y."/>
            <person name="Ulloa R."/>
            <person name="Giaveno A."/>
            <person name="Degli Esposti M."/>
            <person name="Johnson D.B."/>
            <person name="Quatrini R."/>
        </authorList>
    </citation>
    <scope>NUCLEOTIDE SEQUENCE [LARGE SCALE GENOMIC DNA]</scope>
    <source>
        <strain evidence="1 2">ATCC 19703</strain>
    </source>
</reference>
<keyword evidence="2" id="KW-1185">Reference proteome</keyword>
<comment type="caution">
    <text evidence="1">The sequence shown here is derived from an EMBL/GenBank/DDBJ whole genome shotgun (WGS) entry which is preliminary data.</text>
</comment>
<sequence length="51" mass="5647">MADELVKLNIAAARTPAKIVVRFIVRDCGLFINISRKILMGRMGNVLSCID</sequence>
<proteinExistence type="predicted"/>
<gene>
    <name evidence="1" type="ORF">HJG40_11585</name>
</gene>
<dbReference type="EMBL" id="JABELD010000089">
    <property type="protein sequence ID" value="MBU2739411.1"/>
    <property type="molecule type" value="Genomic_DNA"/>
</dbReference>
<protein>
    <submittedName>
        <fullName evidence="1">Uncharacterized protein</fullName>
    </submittedName>
</protein>
<organism evidence="1 2">
    <name type="scientific">Acidithiobacillus concretivorus</name>
    <dbReference type="NCBI Taxonomy" id="3063952"/>
    <lineage>
        <taxon>Bacteria</taxon>
        <taxon>Pseudomonadati</taxon>
        <taxon>Pseudomonadota</taxon>
        <taxon>Acidithiobacillia</taxon>
        <taxon>Acidithiobacillales</taxon>
        <taxon>Acidithiobacillaceae</taxon>
        <taxon>Acidithiobacillus</taxon>
    </lineage>
</organism>